<dbReference type="InterPro" id="IPR014043">
    <property type="entry name" value="Acyl_transferase_dom"/>
</dbReference>
<dbReference type="RefSeq" id="WP_067693950.1">
    <property type="nucleotide sequence ID" value="NZ_LLZH01000200.1"/>
</dbReference>
<dbReference type="PROSITE" id="PS52004">
    <property type="entry name" value="KS3_2"/>
    <property type="match status" value="1"/>
</dbReference>
<dbReference type="Gene3D" id="3.30.300.30">
    <property type="match status" value="1"/>
</dbReference>
<dbReference type="CDD" id="cd00833">
    <property type="entry name" value="PKS"/>
    <property type="match status" value="1"/>
</dbReference>
<dbReference type="InterPro" id="IPR013968">
    <property type="entry name" value="PKS_KR"/>
</dbReference>
<dbReference type="SMART" id="SM00824">
    <property type="entry name" value="PKS_TE"/>
    <property type="match status" value="1"/>
</dbReference>
<dbReference type="InterPro" id="IPR049551">
    <property type="entry name" value="PKS_DH_C"/>
</dbReference>
<dbReference type="InterPro" id="IPR025110">
    <property type="entry name" value="AMP-bd_C"/>
</dbReference>
<dbReference type="Proteomes" id="UP000053244">
    <property type="component" value="Unassembled WGS sequence"/>
</dbReference>
<evidence type="ECO:0000259" key="8">
    <source>
        <dbReference type="PROSITE" id="PS50075"/>
    </source>
</evidence>
<keyword evidence="2" id="KW-0596">Phosphopantetheine</keyword>
<dbReference type="PROSITE" id="PS50075">
    <property type="entry name" value="CARRIER"/>
    <property type="match status" value="2"/>
</dbReference>
<dbReference type="Pfam" id="PF08659">
    <property type="entry name" value="KR"/>
    <property type="match status" value="1"/>
</dbReference>
<feature type="domain" description="Carrier" evidence="8">
    <location>
        <begin position="482"/>
        <end position="556"/>
    </location>
</feature>
<comment type="cofactor">
    <cofactor evidence="1">
        <name>pantetheine 4'-phosphate</name>
        <dbReference type="ChEBI" id="CHEBI:47942"/>
    </cofactor>
</comment>
<dbReference type="PANTHER" id="PTHR43775">
    <property type="entry name" value="FATTY ACID SYNTHASE"/>
    <property type="match status" value="1"/>
</dbReference>
<dbReference type="Gene3D" id="3.40.50.12780">
    <property type="entry name" value="N-terminal domain of ligase-like"/>
    <property type="match status" value="1"/>
</dbReference>
<dbReference type="SMART" id="SM00825">
    <property type="entry name" value="PKS_KS"/>
    <property type="match status" value="1"/>
</dbReference>
<keyword evidence="12" id="KW-1185">Reference proteome</keyword>
<dbReference type="GO" id="GO:0004312">
    <property type="term" value="F:fatty acid synthase activity"/>
    <property type="evidence" value="ECO:0007669"/>
    <property type="project" value="TreeGrafter"/>
</dbReference>
<dbReference type="SMART" id="SM00823">
    <property type="entry name" value="PKS_PP"/>
    <property type="match status" value="2"/>
</dbReference>
<dbReference type="Pfam" id="PF14765">
    <property type="entry name" value="PS-DH"/>
    <property type="match status" value="1"/>
</dbReference>
<dbReference type="Gene3D" id="3.40.50.1820">
    <property type="entry name" value="alpha/beta hydrolase"/>
    <property type="match status" value="1"/>
</dbReference>
<dbReference type="InterPro" id="IPR018201">
    <property type="entry name" value="Ketoacyl_synth_AS"/>
</dbReference>
<evidence type="ECO:0000256" key="1">
    <source>
        <dbReference type="ARBA" id="ARBA00001957"/>
    </source>
</evidence>
<dbReference type="SMART" id="SM00827">
    <property type="entry name" value="PKS_AT"/>
    <property type="match status" value="1"/>
</dbReference>
<evidence type="ECO:0008006" key="13">
    <source>
        <dbReference type="Google" id="ProtNLM"/>
    </source>
</evidence>
<protein>
    <recommendedName>
        <fullName evidence="13">Polyketide synthase</fullName>
    </recommendedName>
</protein>
<dbReference type="GO" id="GO:0004315">
    <property type="term" value="F:3-oxoacyl-[acyl-carrier-protein] synthase activity"/>
    <property type="evidence" value="ECO:0007669"/>
    <property type="project" value="InterPro"/>
</dbReference>
<dbReference type="Pfam" id="PF00550">
    <property type="entry name" value="PP-binding"/>
    <property type="match status" value="2"/>
</dbReference>
<dbReference type="Pfam" id="PF00109">
    <property type="entry name" value="ketoacyl-synt"/>
    <property type="match status" value="1"/>
</dbReference>
<dbReference type="SUPFAM" id="SSF52151">
    <property type="entry name" value="FabD/lysophospholipase-like"/>
    <property type="match status" value="1"/>
</dbReference>
<dbReference type="InterPro" id="IPR016039">
    <property type="entry name" value="Thiolase-like"/>
</dbReference>
<dbReference type="SUPFAM" id="SSF53474">
    <property type="entry name" value="alpha/beta-Hydrolases"/>
    <property type="match status" value="1"/>
</dbReference>
<dbReference type="InterPro" id="IPR045851">
    <property type="entry name" value="AMP-bd_C_sf"/>
</dbReference>
<dbReference type="InterPro" id="IPR042104">
    <property type="entry name" value="PKS_dehydratase_sf"/>
</dbReference>
<gene>
    <name evidence="11" type="ORF">ADL15_21410</name>
</gene>
<dbReference type="InterPro" id="IPR006162">
    <property type="entry name" value="Ppantetheine_attach_site"/>
</dbReference>
<evidence type="ECO:0000259" key="10">
    <source>
        <dbReference type="PROSITE" id="PS52019"/>
    </source>
</evidence>
<dbReference type="EMBL" id="LLZH01000200">
    <property type="protein sequence ID" value="KUL31737.1"/>
    <property type="molecule type" value="Genomic_DNA"/>
</dbReference>
<organism evidence="11 12">
    <name type="scientific">Actinoplanes awajinensis subsp. mycoplanecinus</name>
    <dbReference type="NCBI Taxonomy" id="135947"/>
    <lineage>
        <taxon>Bacteria</taxon>
        <taxon>Bacillati</taxon>
        <taxon>Actinomycetota</taxon>
        <taxon>Actinomycetes</taxon>
        <taxon>Micromonosporales</taxon>
        <taxon>Micromonosporaceae</taxon>
        <taxon>Actinoplanes</taxon>
    </lineage>
</organism>
<feature type="region of interest" description="C-terminal hotdog fold" evidence="7">
    <location>
        <begin position="1569"/>
        <end position="1705"/>
    </location>
</feature>
<dbReference type="FunFam" id="3.40.47.10:FF:000019">
    <property type="entry name" value="Polyketide synthase type I"/>
    <property type="match status" value="1"/>
</dbReference>
<dbReference type="OrthoDB" id="3406074at2"/>
<dbReference type="Pfam" id="PF16197">
    <property type="entry name" value="KAsynt_C_assoc"/>
    <property type="match status" value="1"/>
</dbReference>
<dbReference type="InterPro" id="IPR016035">
    <property type="entry name" value="Acyl_Trfase/lysoPLipase"/>
</dbReference>
<dbReference type="GO" id="GO:0006633">
    <property type="term" value="P:fatty acid biosynthetic process"/>
    <property type="evidence" value="ECO:0007669"/>
    <property type="project" value="InterPro"/>
</dbReference>
<dbReference type="SUPFAM" id="SSF51735">
    <property type="entry name" value="NAD(P)-binding Rossmann-fold domains"/>
    <property type="match status" value="2"/>
</dbReference>
<dbReference type="Pfam" id="PF00501">
    <property type="entry name" value="AMP-binding"/>
    <property type="match status" value="1"/>
</dbReference>
<dbReference type="InterPro" id="IPR057326">
    <property type="entry name" value="KR_dom"/>
</dbReference>
<reference evidence="11 12" key="1">
    <citation type="submission" date="2015-10" db="EMBL/GenBank/DDBJ databases">
        <authorList>
            <person name="Gilbert D.G."/>
        </authorList>
    </citation>
    <scope>NUCLEOTIDE SEQUENCE [LARGE SCALE GENOMIC DNA]</scope>
    <source>
        <strain evidence="11 12">NRRL B-16712</strain>
    </source>
</reference>
<dbReference type="InterPro" id="IPR032821">
    <property type="entry name" value="PKS_assoc"/>
</dbReference>
<dbReference type="PROSITE" id="PS00606">
    <property type="entry name" value="KS3_1"/>
    <property type="match status" value="1"/>
</dbReference>
<feature type="domain" description="Ketosynthase family 3 (KS3)" evidence="9">
    <location>
        <begin position="572"/>
        <end position="996"/>
    </location>
</feature>
<accession>A0A117MRG3</accession>
<dbReference type="InterPro" id="IPR014031">
    <property type="entry name" value="Ketoacyl_synth_C"/>
</dbReference>
<feature type="domain" description="Carrier" evidence="8">
    <location>
        <begin position="2135"/>
        <end position="2212"/>
    </location>
</feature>
<dbReference type="Pfam" id="PF00975">
    <property type="entry name" value="Thioesterase"/>
    <property type="match status" value="1"/>
</dbReference>
<feature type="active site" description="Proton donor; for dehydratase activity" evidence="7">
    <location>
        <position position="1630"/>
    </location>
</feature>
<dbReference type="InterPro" id="IPR036291">
    <property type="entry name" value="NAD(P)-bd_dom_sf"/>
</dbReference>
<dbReference type="Gene3D" id="3.40.366.10">
    <property type="entry name" value="Malonyl-Coenzyme A Acyl Carrier Protein, domain 2"/>
    <property type="match status" value="1"/>
</dbReference>
<dbReference type="SMART" id="SM00822">
    <property type="entry name" value="PKS_KR"/>
    <property type="match status" value="1"/>
</dbReference>
<dbReference type="InterPro" id="IPR020807">
    <property type="entry name" value="PKS_DH"/>
</dbReference>
<dbReference type="CDD" id="cd08956">
    <property type="entry name" value="KR_3_FAS_SDR_x"/>
    <property type="match status" value="1"/>
</dbReference>
<feature type="domain" description="PKS/mFAS DH" evidence="10">
    <location>
        <begin position="1436"/>
        <end position="1705"/>
    </location>
</feature>
<dbReference type="Gene3D" id="3.40.50.720">
    <property type="entry name" value="NAD(P)-binding Rossmann-like Domain"/>
    <property type="match status" value="1"/>
</dbReference>
<keyword evidence="6" id="KW-0012">Acyltransferase</keyword>
<dbReference type="InterPro" id="IPR050091">
    <property type="entry name" value="PKS_NRPS_Biosynth_Enz"/>
</dbReference>
<dbReference type="PROSITE" id="PS00012">
    <property type="entry name" value="PHOSPHOPANTETHEINE"/>
    <property type="match status" value="1"/>
</dbReference>
<dbReference type="Gene3D" id="3.10.129.110">
    <property type="entry name" value="Polyketide synthase dehydratase"/>
    <property type="match status" value="1"/>
</dbReference>
<dbReference type="InterPro" id="IPR029058">
    <property type="entry name" value="AB_hydrolase_fold"/>
</dbReference>
<dbReference type="PANTHER" id="PTHR43775:SF51">
    <property type="entry name" value="INACTIVE PHENOLPHTHIOCEROL SYNTHESIS POLYKETIDE SYNTHASE TYPE I PKS1-RELATED"/>
    <property type="match status" value="1"/>
</dbReference>
<name>A0A117MRG3_9ACTN</name>
<dbReference type="SMART" id="SM00826">
    <property type="entry name" value="PKS_DH"/>
    <property type="match status" value="1"/>
</dbReference>
<dbReference type="InterPro" id="IPR020845">
    <property type="entry name" value="AMP-binding_CS"/>
</dbReference>
<dbReference type="InterPro" id="IPR009081">
    <property type="entry name" value="PP-bd_ACP"/>
</dbReference>
<evidence type="ECO:0000313" key="12">
    <source>
        <dbReference type="Proteomes" id="UP000053244"/>
    </source>
</evidence>
<dbReference type="Pfam" id="PF02801">
    <property type="entry name" value="Ketoacyl-synt_C"/>
    <property type="match status" value="1"/>
</dbReference>
<dbReference type="Pfam" id="PF22953">
    <property type="entry name" value="SpnB_Rossmann"/>
    <property type="match status" value="1"/>
</dbReference>
<sequence>MLQQDAIRSIPQLLQENARRYGERLAFADDRRRVTWGELEKRTARLAAGLGVGRGDRVAFVLGNSVDLVESVLAAVRASAIGVPLNAQATDAELAALLADCAPALLVTDERHLDQVRRVTAAGPPVRLLVAGAAPLPAGTPDDDLGLDEPAFMLYTSGTSGAARAAVSTQRAALWSAFTCYGPVLGLTADDHLLWPLPMAHSFAHSLCILGVTVAGASARIVGEPGPGQVTRLIAEESPTVLAGVPAVYRQLLDGGPVAASSLRIALTAGAASDPALRSAVEALIGAPLLDCYGSTETCGMIAVEPATGPRVGGTSGPPAPGVEVRLVDDEIWVRGPNLMLGYHGRPAALVDGWYRTGDLGRLDAHGHVSVVGRVSDVINRGGLKVDPAEVELALCALPGVRDAAVVARAHAVLGEVPVAFVVPADESIDPTVLLTGLARQLSSYKIPEEIFLAPIIPRTSSGKPRRRLLRETLVSGTGRLSGTRSPADLVRAEVAALCGPFDDLDTAFADLGLTSMGAMTVWHRLGQHTGLRLPATLMWDHPSPAALISYLEARLTGDVRDVPGRRSRQAGEPIAIVAVGCRYPGGVRTPEDLWRLVADGVDATSDFPADRGWDVDAVYDPDPDRIGKTSTRRGGFLHDAADFDPAFFGISPREALAADPQHRMLLEVAWETFERAGIPAPSLRNSDTGVFVGLMHGDYGHRRDAHELESQIGLGSAGSLASGRIAYLLGLRGPSMTIDTACSSSLVAMDLAAKALRAGECTLALAGGAAVMATPQSFIIFSRQHGLAADGRCRSFAAGADGTAWSEGAGMVLLERLDDARRNGHPVLAVLRGSAVNSDGASNGLTAPNGEAQRDLIRLALADAGLGPADVDVVEGHGTGTRIGDPIEAHALLATYGQARSVDRPLLLGSVKSNIGHTQAAAGIAGVIKMIEAMRHGEMPRSLHAEEPSPHIDWAGGAVRLLDTAQPWPAGDRPRRAAVSAFGLGGTNAHLILEEPGHVDDSRDTPAHLGWDAAPWLLGGADEAGLRARAAQLADGSPDHPARDVAFTLATGRAALHHRAVVRAGHRDGLNALARGLAHPSVHRAPTRRDPRLAFLFTGQGAQRLGMGRELAEAFPDFADTFDAVCAAFTPHLDRPLRAVIDGTDAALLDRTDYAQPALFAFEVALHALYQSFGVRPDRLAGHSLGEITAAYVAGVFSLADAVVLVAARGRLMATLPAGGAMIAVRATEDEVRKLLAAADDQVSIAAVNGPESVVLSGTSQAVIAMAGQLDGRSDRLRVSHAFHSSLLEPILDDFRTVAASITYHQPSIPVSSALAVQADMATAGYWVRHVRDTVRFADAVTGLQTAGATAYVEIGPAAVLALLAERCVAADAFVPGTAGLTGFLDNLATLHVHGAPVDWPLVYAGSGARRRDLPTYPFQRRRYWLDNAEPSVSHPMLGDPQPAADGPQIRYSGVLSPARQPWLADHVIGDDVIVPAAALVELAFHAAGTPHRTAVRLAELSLGLPLTLAGPVDVQVVVDAPDRVGDRLLTVWSRPAGSADRWATHATATLTAATGHVPDVPATWPPPGARPVTVDYARLAAAGFHYGPAFRAVTAVWQGPDEVYAEVSLPSVAAAGAARFGVHPALLDAALHAVLLAEQPDRLRVPFVLHGIELHAAAATTARVVLSPIGPDSARITVTDHSGRPIVTVDAMETRPIDGPDAAASAARRSLHRLTWVPSPTTRDETPHHIVHIAEPSGDVPARTRAMLTRALAEVNGWLAADQPGRLVIVTERATADDPDPAAAAVWGLLGSAQSEHPGRITVVDLCGAPASAAVLPQAAELAEPRVAVRNGAILAPRLALAGPADATPAALDPAGPVLITGGTGALGAILARHLVTAYGVRDLVLANRSGTAPAWVDDLEARVTVTACDLSDRTAVASLVTSCGPALTGVFHLAGVLDDGVLTAMTPARIATVLAPKADAAWYLHQATKDLDLAAFVLYSSASGVLGRPGQANYAAANAFVDAVAAHRAALGLPAQSLAWGLWEADDGGMAARTAAGAARRVLTDGGIRAISATQGTALLDRALRTAATLLVPIVIDVPATGAPPILSGLVPRRPAPAGPGITHAEAPGNTGGQPGDWREVLARLPVDARNGALSTLIHAEIADLLGYPDPEAAPLGNGRHLKDLGFDSLATIQLRDRLSAVTGVRLKATIAFDHPTLADLTAHVYAAMDGFAAPEETEPAVVASERFTAIYHRVIRDQGAPAAMTLRYVASYGLPTFGSELRARHAVAPVRLATGEPHRPVLIFFPGFLALHDPTPTGLGEAVDGDYDLHMLTHPGFGARRDVPDSVDTLVRLHADTVHAVAGDRPFVLIGDSTGGGVAHAVATHLGAAGTPPRGVIMIDSHDGAEGRDDPRLLALVAADRNRPAEMFDGVFSDAMMIAGGAYVRIFDGWRPEPAGLPTLLLRAAPTREMIDADPARDWRPRWPVPHDVADIPGDHYTTLNTDAGATADAIRFWLRDNGHA</sequence>
<evidence type="ECO:0000259" key="9">
    <source>
        <dbReference type="PROSITE" id="PS52004"/>
    </source>
</evidence>
<dbReference type="InterPro" id="IPR049552">
    <property type="entry name" value="PKS_DH_N"/>
</dbReference>
<dbReference type="InterPro" id="IPR016036">
    <property type="entry name" value="Malonyl_transacylase_ACP-bd"/>
</dbReference>
<dbReference type="InterPro" id="IPR055123">
    <property type="entry name" value="SpnB-like_Rossmann"/>
</dbReference>
<evidence type="ECO:0000313" key="11">
    <source>
        <dbReference type="EMBL" id="KUL31737.1"/>
    </source>
</evidence>
<keyword evidence="4" id="KW-0808">Transferase</keyword>
<dbReference type="InterPro" id="IPR001031">
    <property type="entry name" value="Thioesterase"/>
</dbReference>
<dbReference type="PROSITE" id="PS00455">
    <property type="entry name" value="AMP_BINDING"/>
    <property type="match status" value="1"/>
</dbReference>
<dbReference type="InterPro" id="IPR020802">
    <property type="entry name" value="TesA-like"/>
</dbReference>
<dbReference type="Gene3D" id="1.10.1200.10">
    <property type="entry name" value="ACP-like"/>
    <property type="match status" value="2"/>
</dbReference>
<dbReference type="InterPro" id="IPR042099">
    <property type="entry name" value="ANL_N_sf"/>
</dbReference>
<dbReference type="InterPro" id="IPR020841">
    <property type="entry name" value="PKS_Beta-ketoAc_synthase_dom"/>
</dbReference>
<evidence type="ECO:0000256" key="7">
    <source>
        <dbReference type="PROSITE-ProRule" id="PRU01363"/>
    </source>
</evidence>
<proteinExistence type="predicted"/>
<dbReference type="InterPro" id="IPR001227">
    <property type="entry name" value="Ac_transferase_dom_sf"/>
</dbReference>
<dbReference type="Pfam" id="PF13193">
    <property type="entry name" value="AMP-binding_C"/>
    <property type="match status" value="1"/>
</dbReference>
<dbReference type="InterPro" id="IPR020806">
    <property type="entry name" value="PKS_PP-bd"/>
</dbReference>
<dbReference type="Gene3D" id="3.30.70.3290">
    <property type="match status" value="1"/>
</dbReference>
<evidence type="ECO:0000256" key="6">
    <source>
        <dbReference type="ARBA" id="ARBA00023315"/>
    </source>
</evidence>
<evidence type="ECO:0000256" key="4">
    <source>
        <dbReference type="ARBA" id="ARBA00022679"/>
    </source>
</evidence>
<feature type="active site" description="Proton acceptor; for dehydratase activity" evidence="7">
    <location>
        <position position="1468"/>
    </location>
</feature>
<dbReference type="SUPFAM" id="SSF56801">
    <property type="entry name" value="Acetyl-CoA synthetase-like"/>
    <property type="match status" value="1"/>
</dbReference>
<dbReference type="SUPFAM" id="SSF47336">
    <property type="entry name" value="ACP-like"/>
    <property type="match status" value="2"/>
</dbReference>
<dbReference type="PROSITE" id="PS52019">
    <property type="entry name" value="PKS_MFAS_DH"/>
    <property type="match status" value="1"/>
</dbReference>
<feature type="region of interest" description="N-terminal hotdog fold" evidence="7">
    <location>
        <begin position="1436"/>
        <end position="1559"/>
    </location>
</feature>
<dbReference type="Pfam" id="PF21089">
    <property type="entry name" value="PKS_DH_N"/>
    <property type="match status" value="1"/>
</dbReference>
<dbReference type="InterPro" id="IPR036736">
    <property type="entry name" value="ACP-like_sf"/>
</dbReference>
<dbReference type="SUPFAM" id="SSF55048">
    <property type="entry name" value="Probable ACP-binding domain of malonyl-CoA ACP transacylase"/>
    <property type="match status" value="1"/>
</dbReference>
<dbReference type="Gene3D" id="3.40.47.10">
    <property type="match status" value="1"/>
</dbReference>
<dbReference type="InterPro" id="IPR000873">
    <property type="entry name" value="AMP-dep_synth/lig_dom"/>
</dbReference>
<evidence type="ECO:0000256" key="3">
    <source>
        <dbReference type="ARBA" id="ARBA00022553"/>
    </source>
</evidence>
<evidence type="ECO:0000256" key="5">
    <source>
        <dbReference type="ARBA" id="ARBA00022737"/>
    </source>
</evidence>
<dbReference type="InterPro" id="IPR049900">
    <property type="entry name" value="PKS_mFAS_DH"/>
</dbReference>
<dbReference type="SUPFAM" id="SSF53901">
    <property type="entry name" value="Thiolase-like"/>
    <property type="match status" value="1"/>
</dbReference>
<evidence type="ECO:0000256" key="2">
    <source>
        <dbReference type="ARBA" id="ARBA00022450"/>
    </source>
</evidence>
<dbReference type="GO" id="GO:0031177">
    <property type="term" value="F:phosphopantetheine binding"/>
    <property type="evidence" value="ECO:0007669"/>
    <property type="project" value="InterPro"/>
</dbReference>
<keyword evidence="3" id="KW-0597">Phosphoprotein</keyword>
<comment type="caution">
    <text evidence="11">The sequence shown here is derived from an EMBL/GenBank/DDBJ whole genome shotgun (WGS) entry which is preliminary data.</text>
</comment>
<keyword evidence="5" id="KW-0677">Repeat</keyword>
<dbReference type="InterPro" id="IPR014030">
    <property type="entry name" value="Ketoacyl_synth_N"/>
</dbReference>
<dbReference type="Pfam" id="PF00698">
    <property type="entry name" value="Acyl_transf_1"/>
    <property type="match status" value="1"/>
</dbReference>